<evidence type="ECO:0000313" key="3">
    <source>
        <dbReference type="EMBL" id="BCX67216.1"/>
    </source>
</evidence>
<name>A0ABM7RPN8_9PSED</name>
<evidence type="ECO:0000256" key="1">
    <source>
        <dbReference type="SAM" id="MobiDB-lite"/>
    </source>
</evidence>
<feature type="region of interest" description="Disordered" evidence="1">
    <location>
        <begin position="166"/>
        <end position="189"/>
    </location>
</feature>
<dbReference type="PROSITE" id="PS51257">
    <property type="entry name" value="PROKAR_LIPOPROTEIN"/>
    <property type="match status" value="1"/>
</dbReference>
<keyword evidence="2" id="KW-0732">Signal</keyword>
<dbReference type="EMBL" id="AP017423">
    <property type="protein sequence ID" value="BCX67216.1"/>
    <property type="molecule type" value="Genomic_DNA"/>
</dbReference>
<dbReference type="Proteomes" id="UP000218595">
    <property type="component" value="Chromosome"/>
</dbReference>
<accession>A0ABM7RPN8</accession>
<protein>
    <recommendedName>
        <fullName evidence="5">Lipoprotein</fullName>
    </recommendedName>
</protein>
<organism evidence="3 4">
    <name type="scientific">Pseudomonas izuensis</name>
    <dbReference type="NCBI Taxonomy" id="2684212"/>
    <lineage>
        <taxon>Bacteria</taxon>
        <taxon>Pseudomonadati</taxon>
        <taxon>Pseudomonadota</taxon>
        <taxon>Gammaproteobacteria</taxon>
        <taxon>Pseudomonadales</taxon>
        <taxon>Pseudomonadaceae</taxon>
        <taxon>Pseudomonas</taxon>
    </lineage>
</organism>
<evidence type="ECO:0000256" key="2">
    <source>
        <dbReference type="SAM" id="SignalP"/>
    </source>
</evidence>
<feature type="compositionally biased region" description="Low complexity" evidence="1">
    <location>
        <begin position="166"/>
        <end position="182"/>
    </location>
</feature>
<reference evidence="3 4" key="1">
    <citation type="submission" date="2016-04" db="EMBL/GenBank/DDBJ databases">
        <title>Complete genome sequence of Pseudomonas sp. LAB-08 isolated from TCE contaminated aquifer soil.</title>
        <authorList>
            <person name="Dohra H."/>
            <person name="Suzuki K."/>
            <person name="Fatma A."/>
            <person name="Inuzuka Y."/>
            <person name="Honjo M."/>
            <person name="Tashiro Y."/>
            <person name="Futamata H."/>
        </authorList>
    </citation>
    <scope>NUCLEOTIDE SEQUENCE [LARGE SCALE GENOMIC DNA]</scope>
    <source>
        <strain evidence="3 4">LAB-08</strain>
    </source>
</reference>
<sequence>MKTALWSYMRGLASGMVIAGVLAGCSTGGARDESGQLVEDVFGAFTKGEIRLHCELSCSGSKGTKSKRWTALYKQQAWRDLAIEVAELNFASDHEYFYLARSAEGLGFNQAAQTYYLLAKNAAHKCESYTCKDVDVAEEVHRGLERVDAAIESHTLIALPAIEPISTPSPSTAPTSNALPSPNSGLGGRTEEQVTVTYMNDTGDTVYNLDYHFKSDHKGDAGGGVLSLAAAGQSGTMGYGLLVQIGYVSSQSYKYRTARDDSGKLLEYSPFVDEVISCKGSKCVRNEAARIPLPRSYLEARATTGLKIHLKGKGGTQSIEVPASVVTQFLGSVP</sequence>
<gene>
    <name evidence="3" type="ORF">LAB08_R18500</name>
</gene>
<keyword evidence="4" id="KW-1185">Reference proteome</keyword>
<proteinExistence type="predicted"/>
<evidence type="ECO:0008006" key="5">
    <source>
        <dbReference type="Google" id="ProtNLM"/>
    </source>
</evidence>
<feature type="signal peptide" evidence="2">
    <location>
        <begin position="1"/>
        <end position="19"/>
    </location>
</feature>
<feature type="chain" id="PRO_5046216686" description="Lipoprotein" evidence="2">
    <location>
        <begin position="20"/>
        <end position="334"/>
    </location>
</feature>
<evidence type="ECO:0000313" key="4">
    <source>
        <dbReference type="Proteomes" id="UP000218595"/>
    </source>
</evidence>
<dbReference type="RefSeq" id="WP_096512517.1">
    <property type="nucleotide sequence ID" value="NZ_AP017423.2"/>
</dbReference>